<evidence type="ECO:0008006" key="3">
    <source>
        <dbReference type="Google" id="ProtNLM"/>
    </source>
</evidence>
<name>A0AAU8MMQ5_9GAMM</name>
<evidence type="ECO:0000256" key="1">
    <source>
        <dbReference type="SAM" id="SignalP"/>
    </source>
</evidence>
<dbReference type="PROSITE" id="PS51257">
    <property type="entry name" value="PROKAR_LIPOPROTEIN"/>
    <property type="match status" value="1"/>
</dbReference>
<reference evidence="2" key="1">
    <citation type="submission" date="2024-06" db="EMBL/GenBank/DDBJ databases">
        <authorList>
            <person name="Li S."/>
        </authorList>
    </citation>
    <scope>NUCLEOTIDE SEQUENCE</scope>
    <source>
        <strain evidence="2">SR10</strain>
    </source>
</reference>
<proteinExistence type="predicted"/>
<keyword evidence="1" id="KW-0732">Signal</keyword>
<accession>A0AAU8MMQ5</accession>
<evidence type="ECO:0000313" key="2">
    <source>
        <dbReference type="EMBL" id="XCO73449.1"/>
    </source>
</evidence>
<organism evidence="2">
    <name type="scientific">Lysobacter firmicutimachus</name>
    <dbReference type="NCBI Taxonomy" id="1792846"/>
    <lineage>
        <taxon>Bacteria</taxon>
        <taxon>Pseudomonadati</taxon>
        <taxon>Pseudomonadota</taxon>
        <taxon>Gammaproteobacteria</taxon>
        <taxon>Lysobacterales</taxon>
        <taxon>Lysobacteraceae</taxon>
        <taxon>Lysobacter</taxon>
    </lineage>
</organism>
<dbReference type="AlphaFoldDB" id="A0AAU8MMQ5"/>
<dbReference type="RefSeq" id="WP_363796434.1">
    <property type="nucleotide sequence ID" value="NZ_CP159925.1"/>
</dbReference>
<protein>
    <recommendedName>
        <fullName evidence="3">Lipoprotein</fullName>
    </recommendedName>
</protein>
<feature type="signal peptide" evidence="1">
    <location>
        <begin position="1"/>
        <end position="21"/>
    </location>
</feature>
<sequence length="145" mass="15692">MKVAYGLVLMLVVFSGSCATAGKAGASQFEVESAELLLDGGSIVISISDESGRHRAKLDRSLDALDRSGGPLLFVDERELSFSSEEAMRLKGRLDAWAALTNCSETGLASDVDSKKTPSTQETKCLSVMSFIRFLEMRRQRGADH</sequence>
<dbReference type="EMBL" id="CP159925">
    <property type="protein sequence ID" value="XCO73449.1"/>
    <property type="molecule type" value="Genomic_DNA"/>
</dbReference>
<gene>
    <name evidence="2" type="ORF">ABU614_13695</name>
</gene>
<feature type="chain" id="PRO_5043459637" description="Lipoprotein" evidence="1">
    <location>
        <begin position="22"/>
        <end position="145"/>
    </location>
</feature>